<reference evidence="27" key="1">
    <citation type="journal article" date="2014" name="Nat. Commun.">
        <title>The rainbow trout genome provides novel insights into evolution after whole-genome duplication in vertebrates.</title>
        <authorList>
            <person name="Berthelot C."/>
            <person name="Brunet F."/>
            <person name="Chalopin D."/>
            <person name="Juanchich A."/>
            <person name="Bernard M."/>
            <person name="Noel B."/>
            <person name="Bento P."/>
            <person name="Da Silva C."/>
            <person name="Labadie K."/>
            <person name="Alberti A."/>
            <person name="Aury J.M."/>
            <person name="Louis A."/>
            <person name="Dehais P."/>
            <person name="Bardou P."/>
            <person name="Montfort J."/>
            <person name="Klopp C."/>
            <person name="Cabau C."/>
            <person name="Gaspin C."/>
            <person name="Thorgaard G.H."/>
            <person name="Boussaha M."/>
            <person name="Quillet E."/>
            <person name="Guyomard R."/>
            <person name="Galiana D."/>
            <person name="Bobe J."/>
            <person name="Volff J.N."/>
            <person name="Genet C."/>
            <person name="Wincker P."/>
            <person name="Jaillon O."/>
            <person name="Roest Crollius H."/>
            <person name="Guiguen Y."/>
        </authorList>
    </citation>
    <scope>NUCLEOTIDE SEQUENCE [LARGE SCALE GENOMIC DNA]</scope>
</reference>
<feature type="compositionally biased region" description="Low complexity" evidence="25">
    <location>
        <begin position="1006"/>
        <end position="1019"/>
    </location>
</feature>
<name>A0A060VZS7_ONCMY</name>
<dbReference type="STRING" id="8022.A0A060VZS7"/>
<sequence>MDTFFRRHFKRKETGSRDEEEVELDYCCSNRRTSVAVPTSKARRRSRVGLPSAVLAQRRRSSVQLQELPLAGGCCTGGGRLAKVAGYAKSSYSKSSSSSHVRRRSSTTTLSMNPRFAVRHRKLRTIDTHLLGPSMLLASLIQMTEEEEGGGRGNLFLPAGEQQVEMRGSGVSSSRPLIRAPRCLRRNSSRLSPGEATPYGRYCGRSRQIRQRRIATISKAGSPWPGRGHPLPNRRSSTVYLSHPVFCRSHSAGSLSSALGAYYDPRLETWSGFLLKAIAKSGLQHLAAQPSASAPGKTDPLRENCNTVDWSDNAQFGDHIWFETSVSGDVCYVGEQYCVTKTMQKSVARKKCAGCKIAVHTMCIEQLEKINFRCKPSFREPGSRNVREPNVVRHHWVHRRRQTGKCRQCGKGFQQKFSFHSKEIVAISCSWCKQAYHNKVTCFMLQQIEEPCSLGAHASVIVPPTWIIRVRKPQTSLKSSKKKKRTSLKGKPSKKVVEDGRWKPFIVKPVPSQLMKPLLVFVNPKSGGNQGAKIIQSFMWYLNPRQVFDLTQGGPKEGLEMYSKVPNLRILACGGDGTVGWILSVLDQLQLNPAPAVAVLPLGTGNDLARTLNWGGGYTDEPVSKILSHVEDGNVVQLDRWNLLVEPNPEAVQEEKDEHQTDKLPIDVFNNYFSLGFDAHVTLGFHESREANPEKFNSRLRNKMFYAGTAFSDFLSGSSKDLAKHIKVVCDGTDLTSKVQDLKLQCLVFLNIPSYCAGTKPWGHPSEHLDFEPQRHDDGCIEVIGFTMTSLATLQVGGHGERLNQCKEVTLTTYKSIPMQVDGEPCKLAPSVIYINLRNQANMVQKTKRRISMPQLNDQQPVPEKLQIRVSRISMHAYEALHYDKDKLKEASIPLGIITVPGDSDLENCRSHIESLQDSLEEESDAVKSARLSSQKLSPKWCFLDCKIDRAQEHLNYVTEISQDDLYILDPELVIKETVGTSPGMPDLVDSYGECKTPESRQFTFPSSSSSPTSSPGPSIRESQRKRVSSDSSVTEALAHSSDSQASSKTGQCRRGTKIVNVHRPHTSIADFRPMLRYAVCFCMCHAYLTELIECVKTEDLERLTELHKQGADIFAQDTLGCTLLHYAVEVGCKEIVKYIIDNAPTTLLDVTEKET</sequence>
<dbReference type="Gene3D" id="2.60.200.40">
    <property type="match status" value="1"/>
</dbReference>
<evidence type="ECO:0000256" key="15">
    <source>
        <dbReference type="ARBA" id="ARBA00023098"/>
    </source>
</evidence>
<dbReference type="PANTHER" id="PTHR11255:SF43">
    <property type="entry name" value="DIACYLGLYCEROL KINASE ZETA"/>
    <property type="match status" value="1"/>
</dbReference>
<dbReference type="InterPro" id="IPR001206">
    <property type="entry name" value="Diacylglycerol_kinase_cat_dom"/>
</dbReference>
<evidence type="ECO:0000256" key="14">
    <source>
        <dbReference type="ARBA" id="ARBA00023043"/>
    </source>
</evidence>
<evidence type="ECO:0000256" key="1">
    <source>
        <dbReference type="ARBA" id="ARBA00004123"/>
    </source>
</evidence>
<dbReference type="PaxDb" id="8022-A0A060VZS7"/>
<dbReference type="SMART" id="SM00045">
    <property type="entry name" value="DAGKa"/>
    <property type="match status" value="1"/>
</dbReference>
<keyword evidence="17" id="KW-0539">Nucleus</keyword>
<evidence type="ECO:0000256" key="8">
    <source>
        <dbReference type="ARBA" id="ARBA00022490"/>
    </source>
</evidence>
<dbReference type="GO" id="GO:0005634">
    <property type="term" value="C:nucleus"/>
    <property type="evidence" value="ECO:0007669"/>
    <property type="project" value="UniProtKB-SubCell"/>
</dbReference>
<dbReference type="Gene3D" id="3.40.50.10330">
    <property type="entry name" value="Probable inorganic polyphosphate/atp-NAD kinase, domain 1"/>
    <property type="match status" value="1"/>
</dbReference>
<feature type="region of interest" description="Disordered" evidence="25">
    <location>
        <begin position="999"/>
        <end position="1054"/>
    </location>
</feature>
<keyword evidence="10" id="KW-0677">Repeat</keyword>
<feature type="region of interest" description="Disordered" evidence="25">
    <location>
        <begin position="473"/>
        <end position="494"/>
    </location>
</feature>
<dbReference type="EMBL" id="FR904306">
    <property type="protein sequence ID" value="CDQ58509.1"/>
    <property type="molecule type" value="Genomic_DNA"/>
</dbReference>
<feature type="domain" description="DAGKc" evidence="26">
    <location>
        <begin position="513"/>
        <end position="647"/>
    </location>
</feature>
<dbReference type="GO" id="GO:0007200">
    <property type="term" value="P:phospholipase C-activating G protein-coupled receptor signaling pathway"/>
    <property type="evidence" value="ECO:0007669"/>
    <property type="project" value="InterPro"/>
</dbReference>
<dbReference type="GO" id="GO:0098978">
    <property type="term" value="C:glutamatergic synapse"/>
    <property type="evidence" value="ECO:0007669"/>
    <property type="project" value="TreeGrafter"/>
</dbReference>
<keyword evidence="24" id="KW-0175">Coiled coil</keyword>
<evidence type="ECO:0000256" key="4">
    <source>
        <dbReference type="ARBA" id="ARBA00004514"/>
    </source>
</evidence>
<dbReference type="PANTHER" id="PTHR11255">
    <property type="entry name" value="DIACYLGLYCEROL KINASE"/>
    <property type="match status" value="1"/>
</dbReference>
<dbReference type="Proteomes" id="UP000193380">
    <property type="component" value="Unassembled WGS sequence"/>
</dbReference>
<protein>
    <recommendedName>
        <fullName evidence="23">Diacylglycerol kinase</fullName>
        <shortName evidence="23">DAG kinase</shortName>
        <ecNumber evidence="23">2.7.1.107</ecNumber>
    </recommendedName>
</protein>
<dbReference type="GO" id="GO:0005524">
    <property type="term" value="F:ATP binding"/>
    <property type="evidence" value="ECO:0007669"/>
    <property type="project" value="UniProtKB-KW"/>
</dbReference>
<evidence type="ECO:0000256" key="16">
    <source>
        <dbReference type="ARBA" id="ARBA00023136"/>
    </source>
</evidence>
<dbReference type="Gene3D" id="1.25.40.20">
    <property type="entry name" value="Ankyrin repeat-containing domain"/>
    <property type="match status" value="1"/>
</dbReference>
<dbReference type="Pfam" id="PF00130">
    <property type="entry name" value="C1_1"/>
    <property type="match status" value="1"/>
</dbReference>
<comment type="subcellular location">
    <subcellularLocation>
        <location evidence="2">Cell membrane</location>
    </subcellularLocation>
    <subcellularLocation>
        <location evidence="3">Cell projection</location>
    </subcellularLocation>
    <subcellularLocation>
        <location evidence="4">Cytoplasm</location>
        <location evidence="4">Cytosol</location>
    </subcellularLocation>
    <subcellularLocation>
        <location evidence="1">Nucleus</location>
    </subcellularLocation>
</comment>
<evidence type="ECO:0000256" key="24">
    <source>
        <dbReference type="SAM" id="Coils"/>
    </source>
</evidence>
<dbReference type="InterPro" id="IPR002110">
    <property type="entry name" value="Ankyrin_rpt"/>
</dbReference>
<evidence type="ECO:0000256" key="23">
    <source>
        <dbReference type="RuleBase" id="RU361128"/>
    </source>
</evidence>
<dbReference type="CDD" id="cd20895">
    <property type="entry name" value="C1_DGKzeta_rpt2"/>
    <property type="match status" value="1"/>
</dbReference>
<keyword evidence="8" id="KW-0963">Cytoplasm</keyword>
<keyword evidence="11 23" id="KW-0547">Nucleotide-binding</keyword>
<reference evidence="27" key="2">
    <citation type="submission" date="2014-03" db="EMBL/GenBank/DDBJ databases">
        <authorList>
            <person name="Genoscope - CEA"/>
        </authorList>
    </citation>
    <scope>NUCLEOTIDE SEQUENCE</scope>
</reference>
<feature type="region of interest" description="Disordered" evidence="25">
    <location>
        <begin position="92"/>
        <end position="111"/>
    </location>
</feature>
<comment type="catalytic activity">
    <reaction evidence="20">
        <text>1-octadecanoyl-2-(5Z,8Z,11Z,14Z-eicosatetraenoyl)-sn-glycerol + ATP = 1-octadecanoyl-2-(5Z,8Z,11Z,14Z-eicosatetraenoyl)-sn-glycero-3-phosphate + ADP + H(+)</text>
        <dbReference type="Rhea" id="RHEA:40323"/>
        <dbReference type="ChEBI" id="CHEBI:15378"/>
        <dbReference type="ChEBI" id="CHEBI:30616"/>
        <dbReference type="ChEBI" id="CHEBI:75728"/>
        <dbReference type="ChEBI" id="CHEBI:77091"/>
        <dbReference type="ChEBI" id="CHEBI:456216"/>
    </reaction>
    <physiologicalReaction direction="left-to-right" evidence="20">
        <dbReference type="Rhea" id="RHEA:40324"/>
    </physiologicalReaction>
</comment>
<dbReference type="InterPro" id="IPR017438">
    <property type="entry name" value="ATP-NAD_kinase_N"/>
</dbReference>
<evidence type="ECO:0000256" key="11">
    <source>
        <dbReference type="ARBA" id="ARBA00022741"/>
    </source>
</evidence>
<comment type="similarity">
    <text evidence="6 23">Belongs to the eukaryotic diacylglycerol kinase family.</text>
</comment>
<feature type="compositionally biased region" description="Basic residues" evidence="25">
    <location>
        <begin position="479"/>
        <end position="494"/>
    </location>
</feature>
<dbReference type="FunFam" id="3.40.50.10330:FF:000002">
    <property type="entry name" value="Diacylglycerol kinase"/>
    <property type="match status" value="1"/>
</dbReference>
<dbReference type="Pfam" id="PF23578">
    <property type="entry name" value="DGKI"/>
    <property type="match status" value="1"/>
</dbReference>
<comment type="pathway">
    <text evidence="22">Glycerolipid metabolism.</text>
</comment>
<comment type="catalytic activity">
    <reaction evidence="21">
        <text>a 1,2-diacyl-sn-glycerol + ATP = a 1,2-diacyl-sn-glycero-3-phosphate + ADP + H(+)</text>
        <dbReference type="Rhea" id="RHEA:10272"/>
        <dbReference type="ChEBI" id="CHEBI:15378"/>
        <dbReference type="ChEBI" id="CHEBI:17815"/>
        <dbReference type="ChEBI" id="CHEBI:30616"/>
        <dbReference type="ChEBI" id="CHEBI:58608"/>
        <dbReference type="ChEBI" id="CHEBI:456216"/>
        <dbReference type="EC" id="2.7.1.107"/>
    </reaction>
    <physiologicalReaction direction="left-to-right" evidence="21">
        <dbReference type="Rhea" id="RHEA:10273"/>
    </physiologicalReaction>
</comment>
<keyword evidence="9 23" id="KW-0808">Transferase</keyword>
<dbReference type="InterPro" id="IPR000756">
    <property type="entry name" value="Diacylglycerol_kin_accessory"/>
</dbReference>
<evidence type="ECO:0000256" key="18">
    <source>
        <dbReference type="ARBA" id="ARBA00023273"/>
    </source>
</evidence>
<evidence type="ECO:0000256" key="2">
    <source>
        <dbReference type="ARBA" id="ARBA00004236"/>
    </source>
</evidence>
<dbReference type="FunFam" id="2.60.200.40:FF:000002">
    <property type="entry name" value="Diacylglycerol kinase"/>
    <property type="match status" value="1"/>
</dbReference>
<dbReference type="InterPro" id="IPR056383">
    <property type="entry name" value="DGKI-like_dom"/>
</dbReference>
<organism evidence="27 28">
    <name type="scientific">Oncorhynchus mykiss</name>
    <name type="common">Rainbow trout</name>
    <name type="synonym">Salmo gairdneri</name>
    <dbReference type="NCBI Taxonomy" id="8022"/>
    <lineage>
        <taxon>Eukaryota</taxon>
        <taxon>Metazoa</taxon>
        <taxon>Chordata</taxon>
        <taxon>Craniata</taxon>
        <taxon>Vertebrata</taxon>
        <taxon>Euteleostomi</taxon>
        <taxon>Actinopterygii</taxon>
        <taxon>Neopterygii</taxon>
        <taxon>Teleostei</taxon>
        <taxon>Protacanthopterygii</taxon>
        <taxon>Salmoniformes</taxon>
        <taxon>Salmonidae</taxon>
        <taxon>Salmoninae</taxon>
        <taxon>Oncorhynchus</taxon>
    </lineage>
</organism>
<feature type="coiled-coil region" evidence="24">
    <location>
        <begin position="906"/>
        <end position="933"/>
    </location>
</feature>
<keyword evidence="18" id="KW-0966">Cell projection</keyword>
<evidence type="ECO:0000313" key="28">
    <source>
        <dbReference type="Proteomes" id="UP000193380"/>
    </source>
</evidence>
<accession>A0A060VZS7</accession>
<evidence type="ECO:0000256" key="5">
    <source>
        <dbReference type="ARBA" id="ARBA00005175"/>
    </source>
</evidence>
<evidence type="ECO:0000256" key="22">
    <source>
        <dbReference type="ARBA" id="ARBA00060536"/>
    </source>
</evidence>
<keyword evidence="13 23" id="KW-0067">ATP-binding</keyword>
<evidence type="ECO:0000256" key="13">
    <source>
        <dbReference type="ARBA" id="ARBA00022840"/>
    </source>
</evidence>
<evidence type="ECO:0000256" key="7">
    <source>
        <dbReference type="ARBA" id="ARBA00022475"/>
    </source>
</evidence>
<dbReference type="SMART" id="SM00109">
    <property type="entry name" value="C1"/>
    <property type="match status" value="2"/>
</dbReference>
<dbReference type="SMART" id="SM00046">
    <property type="entry name" value="DAGKc"/>
    <property type="match status" value="1"/>
</dbReference>
<dbReference type="SUPFAM" id="SSF48403">
    <property type="entry name" value="Ankyrin repeat"/>
    <property type="match status" value="1"/>
</dbReference>
<feature type="compositionally biased region" description="Polar residues" evidence="25">
    <location>
        <begin position="1030"/>
        <end position="1051"/>
    </location>
</feature>
<evidence type="ECO:0000256" key="10">
    <source>
        <dbReference type="ARBA" id="ARBA00022737"/>
    </source>
</evidence>
<dbReference type="GO" id="GO:0046486">
    <property type="term" value="P:glycerolipid metabolic process"/>
    <property type="evidence" value="ECO:0007669"/>
    <property type="project" value="UniProtKB-UniPathway"/>
</dbReference>
<evidence type="ECO:0000259" key="26">
    <source>
        <dbReference type="PROSITE" id="PS50146"/>
    </source>
</evidence>
<dbReference type="GO" id="GO:0005829">
    <property type="term" value="C:cytosol"/>
    <property type="evidence" value="ECO:0007669"/>
    <property type="project" value="UniProtKB-SubCell"/>
</dbReference>
<evidence type="ECO:0000256" key="20">
    <source>
        <dbReference type="ARBA" id="ARBA00023400"/>
    </source>
</evidence>
<dbReference type="UniPathway" id="UPA00230"/>
<dbReference type="GO" id="GO:0005886">
    <property type="term" value="C:plasma membrane"/>
    <property type="evidence" value="ECO:0007669"/>
    <property type="project" value="UniProtKB-SubCell"/>
</dbReference>
<evidence type="ECO:0000256" key="21">
    <source>
        <dbReference type="ARBA" id="ARBA00023411"/>
    </source>
</evidence>
<dbReference type="SUPFAM" id="SSF111331">
    <property type="entry name" value="NAD kinase/diacylglycerol kinase-like"/>
    <property type="match status" value="1"/>
</dbReference>
<dbReference type="PROSITE" id="PS50146">
    <property type="entry name" value="DAGK"/>
    <property type="match status" value="1"/>
</dbReference>
<dbReference type="InterPro" id="IPR047484">
    <property type="entry name" value="C1_DGKzeta_rpt2"/>
</dbReference>
<keyword evidence="12 23" id="KW-0418">Kinase</keyword>
<keyword evidence="16" id="KW-0472">Membrane</keyword>
<evidence type="ECO:0000256" key="12">
    <source>
        <dbReference type="ARBA" id="ARBA00022777"/>
    </source>
</evidence>
<gene>
    <name evidence="27" type="ORF">GSONMT00078021001</name>
</gene>
<dbReference type="Pfam" id="PF00609">
    <property type="entry name" value="DAGK_acc"/>
    <property type="match status" value="1"/>
</dbReference>
<evidence type="ECO:0000256" key="6">
    <source>
        <dbReference type="ARBA" id="ARBA00009280"/>
    </source>
</evidence>
<evidence type="ECO:0000256" key="17">
    <source>
        <dbReference type="ARBA" id="ARBA00023242"/>
    </source>
</evidence>
<keyword evidence="14" id="KW-0040">ANK repeat</keyword>
<evidence type="ECO:0000256" key="3">
    <source>
        <dbReference type="ARBA" id="ARBA00004316"/>
    </source>
</evidence>
<dbReference type="EC" id="2.7.1.107" evidence="23"/>
<keyword evidence="15" id="KW-0443">Lipid metabolism</keyword>
<dbReference type="InterPro" id="IPR016064">
    <property type="entry name" value="NAD/diacylglycerol_kinase_sf"/>
</dbReference>
<dbReference type="GO" id="GO:0042995">
    <property type="term" value="C:cell projection"/>
    <property type="evidence" value="ECO:0007669"/>
    <property type="project" value="UniProtKB-SubCell"/>
</dbReference>
<comment type="pathway">
    <text evidence="5">Lipid metabolism; glycerolipid metabolism.</text>
</comment>
<dbReference type="Pfam" id="PF00781">
    <property type="entry name" value="DAGK_cat"/>
    <property type="match status" value="1"/>
</dbReference>
<evidence type="ECO:0000256" key="25">
    <source>
        <dbReference type="SAM" id="MobiDB-lite"/>
    </source>
</evidence>
<comment type="catalytic activity">
    <reaction evidence="19">
        <text>1,2-di-(9Z-octadecenoyl)-sn-glycerol + ATP = 1,2-di-(9Z-octadecenoyl)-sn-glycero-3-phosphate + ADP + H(+)</text>
        <dbReference type="Rhea" id="RHEA:40327"/>
        <dbReference type="ChEBI" id="CHEBI:15378"/>
        <dbReference type="ChEBI" id="CHEBI:30616"/>
        <dbReference type="ChEBI" id="CHEBI:52333"/>
        <dbReference type="ChEBI" id="CHEBI:74546"/>
        <dbReference type="ChEBI" id="CHEBI:456216"/>
    </reaction>
    <physiologicalReaction direction="left-to-right" evidence="19">
        <dbReference type="Rhea" id="RHEA:40328"/>
    </physiologicalReaction>
</comment>
<evidence type="ECO:0000313" key="27">
    <source>
        <dbReference type="EMBL" id="CDQ58509.1"/>
    </source>
</evidence>
<evidence type="ECO:0000256" key="19">
    <source>
        <dbReference type="ARBA" id="ARBA00023371"/>
    </source>
</evidence>
<dbReference type="AlphaFoldDB" id="A0A060VZS7"/>
<proteinExistence type="inferred from homology"/>
<dbReference type="InterPro" id="IPR002219">
    <property type="entry name" value="PKC_DAG/PE"/>
</dbReference>
<dbReference type="Pfam" id="PF00023">
    <property type="entry name" value="Ank"/>
    <property type="match status" value="1"/>
</dbReference>
<dbReference type="InterPro" id="IPR037607">
    <property type="entry name" value="DGK"/>
</dbReference>
<keyword evidence="7" id="KW-1003">Cell membrane</keyword>
<dbReference type="InterPro" id="IPR036770">
    <property type="entry name" value="Ankyrin_rpt-contain_sf"/>
</dbReference>
<dbReference type="GO" id="GO:0004143">
    <property type="term" value="F:ATP-dependent diacylglycerol kinase activity"/>
    <property type="evidence" value="ECO:0007669"/>
    <property type="project" value="UniProtKB-EC"/>
</dbReference>
<evidence type="ECO:0000256" key="9">
    <source>
        <dbReference type="ARBA" id="ARBA00022679"/>
    </source>
</evidence>